<dbReference type="InterPro" id="IPR000884">
    <property type="entry name" value="TSP1_rpt"/>
</dbReference>
<dbReference type="Proteomes" id="UP001642483">
    <property type="component" value="Unassembled WGS sequence"/>
</dbReference>
<feature type="signal peptide" evidence="2">
    <location>
        <begin position="1"/>
        <end position="27"/>
    </location>
</feature>
<dbReference type="PROSITE" id="PS50092">
    <property type="entry name" value="TSP1"/>
    <property type="match status" value="2"/>
</dbReference>
<sequence length="837" mass="94717">MKTFERLFSSMKQVIILLCSLVALTTAKRCTLNDHLLAVSCPLKSNRPLPLLDCVDFCKNEKIPAERCQDYPHCCGNKTNCYLKRRCPSHYDFVVAECPLKRANLPRLDCVDLCTGELRHPSNCSDYPHCCGNETHCFLRISQGPSSGWDETVLTEFLRTYFSANFRKDKLKQKYLKGNTYSPYEVAHVTPFPNCSAYVTNNGHPLTVNLGCTSPPPPMLLPPPFGFKGSNMFISVEDQSSLHKQKFPHNCKTNFHHSDMSSLVKVPYCSRIPCSPSDPLLNHDLSECVRHPGCYFDYELFQYRRYLRQGVLPGVPACHLTIRHPVFHRHAAEYVKQHGSWNPLLTKCLLNEHREKIFGGSSGCYLVGLLEESGHYAKTCGWKTITKSECYLIGCCWGNHRSLGASCVSPVLANQINIHSENDEQEVSSRLSDRDRYSLPTCLPFPSDATGSEFLDNYHICLRTGCAVNVDRNTYKYHLCLAGSSLPFLQRKSYIDMINAGTARPDNYRLVLKNLITNTTSEVDQIPLPVNPDVCLQFRGRSTSYSQTDIRRVFKNRHPQCPFRSLKYPGFKPLQGKSDGCCDKPFCYYPRSRVSCQFSGVSAYLSPWSDYGACSKECGGGLQRRMRSVIGKSTSRQPQEETRPCNTHCCIKYRPWTEWSPCKGSSEMRCGKGLQGRSRECYCGSQRMPGKCGKEPSWENRICIVCTCPTFQYSDWSPCHGGCCQGLSSRTRNCSFLGTCPQAPSWCQKVSEMKHCSIYCDKWVSSANYRCNQYTCLTEPKCLADDGSPGNCCDPDKKPRRTYTCCAGKCRCEKHCYFKNRYHCMHAKSVGGTTVKK</sequence>
<organism evidence="3 4">
    <name type="scientific">Clavelina lepadiformis</name>
    <name type="common">Light-bulb sea squirt</name>
    <name type="synonym">Ascidia lepadiformis</name>
    <dbReference type="NCBI Taxonomy" id="159417"/>
    <lineage>
        <taxon>Eukaryota</taxon>
        <taxon>Metazoa</taxon>
        <taxon>Chordata</taxon>
        <taxon>Tunicata</taxon>
        <taxon>Ascidiacea</taxon>
        <taxon>Aplousobranchia</taxon>
        <taxon>Clavelinidae</taxon>
        <taxon>Clavelina</taxon>
    </lineage>
</organism>
<keyword evidence="1" id="KW-1015">Disulfide bond</keyword>
<reference evidence="3 4" key="1">
    <citation type="submission" date="2024-02" db="EMBL/GenBank/DDBJ databases">
        <authorList>
            <person name="Daric V."/>
            <person name="Darras S."/>
        </authorList>
    </citation>
    <scope>NUCLEOTIDE SEQUENCE [LARGE SCALE GENOMIC DNA]</scope>
</reference>
<accession>A0ABP0G4W2</accession>
<protein>
    <submittedName>
        <fullName evidence="3">Uncharacterized protein</fullName>
    </submittedName>
</protein>
<gene>
    <name evidence="3" type="ORF">CVLEPA_LOCUS18469</name>
</gene>
<dbReference type="EMBL" id="CAWYQH010000102">
    <property type="protein sequence ID" value="CAK8686548.1"/>
    <property type="molecule type" value="Genomic_DNA"/>
</dbReference>
<dbReference type="InterPro" id="IPR044913">
    <property type="entry name" value="P_trefoil_dom_sf"/>
</dbReference>
<proteinExistence type="predicted"/>
<keyword evidence="4" id="KW-1185">Reference proteome</keyword>
<keyword evidence="2" id="KW-0732">Signal</keyword>
<feature type="chain" id="PRO_5046218867" evidence="2">
    <location>
        <begin position="28"/>
        <end position="837"/>
    </location>
</feature>
<evidence type="ECO:0000313" key="4">
    <source>
        <dbReference type="Proteomes" id="UP001642483"/>
    </source>
</evidence>
<dbReference type="SUPFAM" id="SSF57492">
    <property type="entry name" value="Trefoil"/>
    <property type="match status" value="1"/>
</dbReference>
<dbReference type="SMART" id="SM00209">
    <property type="entry name" value="TSP1"/>
    <property type="match status" value="3"/>
</dbReference>
<evidence type="ECO:0000256" key="2">
    <source>
        <dbReference type="SAM" id="SignalP"/>
    </source>
</evidence>
<dbReference type="SUPFAM" id="SSF82895">
    <property type="entry name" value="TSP-1 type 1 repeat"/>
    <property type="match status" value="1"/>
</dbReference>
<comment type="caution">
    <text evidence="3">The sequence shown here is derived from an EMBL/GenBank/DDBJ whole genome shotgun (WGS) entry which is preliminary data.</text>
</comment>
<dbReference type="Gene3D" id="2.20.100.10">
    <property type="entry name" value="Thrombospondin type-1 (TSP1) repeat"/>
    <property type="match status" value="1"/>
</dbReference>
<evidence type="ECO:0000313" key="3">
    <source>
        <dbReference type="EMBL" id="CAK8686548.1"/>
    </source>
</evidence>
<evidence type="ECO:0000256" key="1">
    <source>
        <dbReference type="ARBA" id="ARBA00023157"/>
    </source>
</evidence>
<dbReference type="InterPro" id="IPR036383">
    <property type="entry name" value="TSP1_rpt_sf"/>
</dbReference>
<name>A0ABP0G4W2_CLALP</name>